<dbReference type="SFLD" id="SFLDF00562">
    <property type="entry name" value="HemN-like__clustered_with_heat"/>
    <property type="match status" value="1"/>
</dbReference>
<dbReference type="GO" id="GO:0046872">
    <property type="term" value="F:metal ion binding"/>
    <property type="evidence" value="ECO:0007669"/>
    <property type="project" value="UniProtKB-UniRule"/>
</dbReference>
<dbReference type="AlphaFoldDB" id="E8UX43"/>
<dbReference type="CDD" id="cd01335">
    <property type="entry name" value="Radical_SAM"/>
    <property type="match status" value="1"/>
</dbReference>
<comment type="subcellular location">
    <subcellularLocation>
        <location evidence="10">Cytoplasm</location>
    </subcellularLocation>
</comment>
<keyword evidence="6 10" id="KW-0479">Metal-binding</keyword>
<dbReference type="PROSITE" id="PS51918">
    <property type="entry name" value="RADICAL_SAM"/>
    <property type="match status" value="1"/>
</dbReference>
<dbReference type="NCBIfam" id="TIGR00539">
    <property type="entry name" value="hemN_rel"/>
    <property type="match status" value="1"/>
</dbReference>
<dbReference type="Proteomes" id="UP000006844">
    <property type="component" value="Chromosome"/>
</dbReference>
<comment type="similarity">
    <text evidence="2">Belongs to the anaerobic coproporphyrinogen-III oxidase family. HemW subfamily.</text>
</comment>
<dbReference type="SFLD" id="SFLDS00029">
    <property type="entry name" value="Radical_SAM"/>
    <property type="match status" value="1"/>
</dbReference>
<comment type="cofactor">
    <cofactor evidence="1">
        <name>[4Fe-4S] cluster</name>
        <dbReference type="ChEBI" id="CHEBI:49883"/>
    </cofactor>
</comment>
<dbReference type="InterPro" id="IPR013785">
    <property type="entry name" value="Aldolase_TIM"/>
</dbReference>
<evidence type="ECO:0000256" key="8">
    <source>
        <dbReference type="ARBA" id="ARBA00023014"/>
    </source>
</evidence>
<evidence type="ECO:0000256" key="4">
    <source>
        <dbReference type="ARBA" id="ARBA00022617"/>
    </source>
</evidence>
<dbReference type="SFLD" id="SFLDG01065">
    <property type="entry name" value="anaerobic_coproporphyrinogen-I"/>
    <property type="match status" value="1"/>
</dbReference>
<keyword evidence="7 10" id="KW-0408">Iron</keyword>
<evidence type="ECO:0000313" key="13">
    <source>
        <dbReference type="Proteomes" id="UP000006844"/>
    </source>
</evidence>
<dbReference type="InterPro" id="IPR004559">
    <property type="entry name" value="HemW-like"/>
</dbReference>
<dbReference type="GO" id="GO:0005737">
    <property type="term" value="C:cytoplasm"/>
    <property type="evidence" value="ECO:0007669"/>
    <property type="project" value="UniProtKB-SubCell"/>
</dbReference>
<keyword evidence="4 10" id="KW-0349">Heme</keyword>
<evidence type="ECO:0000256" key="2">
    <source>
        <dbReference type="ARBA" id="ARBA00006100"/>
    </source>
</evidence>
<dbReference type="GO" id="GO:0006779">
    <property type="term" value="P:porphyrin-containing compound biosynthetic process"/>
    <property type="evidence" value="ECO:0007669"/>
    <property type="project" value="InterPro"/>
</dbReference>
<dbReference type="KEGG" id="tsa:AciPR4_2204"/>
<evidence type="ECO:0000256" key="9">
    <source>
        <dbReference type="ARBA" id="ARBA00023186"/>
    </source>
</evidence>
<accession>E8UX43</accession>
<dbReference type="EMBL" id="CP002467">
    <property type="protein sequence ID" value="ADV83006.1"/>
    <property type="molecule type" value="Genomic_DNA"/>
</dbReference>
<feature type="domain" description="Radical SAM core" evidence="11">
    <location>
        <begin position="1"/>
        <end position="245"/>
    </location>
</feature>
<keyword evidence="9 10" id="KW-0143">Chaperone</keyword>
<dbReference type="InterPro" id="IPR007197">
    <property type="entry name" value="rSAM"/>
</dbReference>
<keyword evidence="10" id="KW-0004">4Fe-4S</keyword>
<dbReference type="GO" id="GO:0051539">
    <property type="term" value="F:4 iron, 4 sulfur cluster binding"/>
    <property type="evidence" value="ECO:0007669"/>
    <property type="project" value="UniProtKB-UniRule"/>
</dbReference>
<comment type="function">
    <text evidence="10">Probably acts as a heme chaperone, transferring heme to an unknown acceptor. Binds one molecule of heme per monomer, possibly covalently. Binds 1 [4Fe-4S] cluster. The cluster is coordinated with 3 cysteines and an exchangeable S-adenosyl-L-methionine.</text>
</comment>
<dbReference type="PANTHER" id="PTHR13932:SF5">
    <property type="entry name" value="RADICAL S-ADENOSYL METHIONINE DOMAIN-CONTAINING PROTEIN 1, MITOCHONDRIAL"/>
    <property type="match status" value="1"/>
</dbReference>
<evidence type="ECO:0000313" key="12">
    <source>
        <dbReference type="EMBL" id="ADV83006.1"/>
    </source>
</evidence>
<evidence type="ECO:0000256" key="5">
    <source>
        <dbReference type="ARBA" id="ARBA00022691"/>
    </source>
</evidence>
<evidence type="ECO:0000259" key="11">
    <source>
        <dbReference type="PROSITE" id="PS51918"/>
    </source>
</evidence>
<name>E8UX43_TERSS</name>
<dbReference type="GO" id="GO:0004109">
    <property type="term" value="F:coproporphyrinogen oxidase activity"/>
    <property type="evidence" value="ECO:0007669"/>
    <property type="project" value="InterPro"/>
</dbReference>
<evidence type="ECO:0000256" key="6">
    <source>
        <dbReference type="ARBA" id="ARBA00022723"/>
    </source>
</evidence>
<dbReference type="SMART" id="SM00729">
    <property type="entry name" value="Elp3"/>
    <property type="match status" value="1"/>
</dbReference>
<proteinExistence type="inferred from homology"/>
<organism evidence="12 13">
    <name type="scientific">Terriglobus saanensis (strain ATCC BAA-1853 / DSM 23119 / SP1PR4)</name>
    <dbReference type="NCBI Taxonomy" id="401053"/>
    <lineage>
        <taxon>Bacteria</taxon>
        <taxon>Pseudomonadati</taxon>
        <taxon>Acidobacteriota</taxon>
        <taxon>Terriglobia</taxon>
        <taxon>Terriglobales</taxon>
        <taxon>Acidobacteriaceae</taxon>
        <taxon>Terriglobus</taxon>
    </lineage>
</organism>
<keyword evidence="5 10" id="KW-0949">S-adenosyl-L-methionine</keyword>
<dbReference type="InterPro" id="IPR058240">
    <property type="entry name" value="rSAM_sf"/>
</dbReference>
<dbReference type="Pfam" id="PF04055">
    <property type="entry name" value="Radical_SAM"/>
    <property type="match status" value="1"/>
</dbReference>
<sequence length="383" mass="41529">MRDSLGVYLSVPFCKAKCSFCNFASDAFAPERMDGYVARLCAEIRSARQIAAERGVVVPQTVDSVYFGGGTPSLLGVDKFEEIFAALRGEFDVVTNAEITMECAPGQIAETSLQAAMRLGVSRVSLGVQSFVDRESAAVGRLHTGIQCENEIARLRSLGLDVGFDLICGLPHQTCESWRESLRRAVATGAHHVSVYMLEVDEDSRLGRELIGPGVRYGAGMVPDDGAVAEMYLEACDVLAEGGLAQYEISNFAREDHQSRHNRKYWERAPYLGFGLDAHSMLPDEQGRAARFSNGDELDAYLSEADPVSVERVEDAEAFEEKVFLGLRLNEGVEAALLADVHGAVDEMVQGGLMWSANGRFGLTARGRVVSSSVFGELLAVPA</sequence>
<dbReference type="InterPro" id="IPR006638">
    <property type="entry name" value="Elp3/MiaA/NifB-like_rSAM"/>
</dbReference>
<dbReference type="Gene3D" id="3.20.20.70">
    <property type="entry name" value="Aldolase class I"/>
    <property type="match status" value="1"/>
</dbReference>
<dbReference type="InterPro" id="IPR034505">
    <property type="entry name" value="Coproporphyrinogen-III_oxidase"/>
</dbReference>
<dbReference type="HOGENOM" id="CLU_027579_0_1_0"/>
<gene>
    <name evidence="12" type="ordered locus">AciPR4_2204</name>
</gene>
<dbReference type="SUPFAM" id="SSF102114">
    <property type="entry name" value="Radical SAM enzymes"/>
    <property type="match status" value="1"/>
</dbReference>
<evidence type="ECO:0000256" key="10">
    <source>
        <dbReference type="RuleBase" id="RU364116"/>
    </source>
</evidence>
<dbReference type="RefSeq" id="WP_013568739.1">
    <property type="nucleotide sequence ID" value="NC_014963.1"/>
</dbReference>
<protein>
    <recommendedName>
        <fullName evidence="3 10">Heme chaperone HemW</fullName>
    </recommendedName>
</protein>
<keyword evidence="13" id="KW-1185">Reference proteome</keyword>
<reference evidence="12 13" key="1">
    <citation type="journal article" date="2012" name="Stand. Genomic Sci.">
        <title>Complete genome sequence of Terriglobus saanensis type strain SP1PR4(T), an Acidobacteria from tundra soil.</title>
        <authorList>
            <person name="Rawat S.R."/>
            <person name="Mannisto M.K."/>
            <person name="Starovoytov V."/>
            <person name="Goodwin L."/>
            <person name="Nolan M."/>
            <person name="Hauser L."/>
            <person name="Land M."/>
            <person name="Davenport K.W."/>
            <person name="Woyke T."/>
            <person name="Haggblom M.M."/>
        </authorList>
    </citation>
    <scope>NUCLEOTIDE SEQUENCE</scope>
    <source>
        <strain evidence="13">ATCC BAA-1853 / DSM 23119 / SP1PR4</strain>
    </source>
</reference>
<dbReference type="STRING" id="401053.AciPR4_2204"/>
<evidence type="ECO:0000256" key="1">
    <source>
        <dbReference type="ARBA" id="ARBA00001966"/>
    </source>
</evidence>
<keyword evidence="8 10" id="KW-0411">Iron-sulfur</keyword>
<dbReference type="eggNOG" id="COG0635">
    <property type="taxonomic scope" value="Bacteria"/>
</dbReference>
<evidence type="ECO:0000256" key="3">
    <source>
        <dbReference type="ARBA" id="ARBA00017228"/>
    </source>
</evidence>
<dbReference type="PANTHER" id="PTHR13932">
    <property type="entry name" value="COPROPORPHYRINIGEN III OXIDASE"/>
    <property type="match status" value="1"/>
</dbReference>
<evidence type="ECO:0000256" key="7">
    <source>
        <dbReference type="ARBA" id="ARBA00023004"/>
    </source>
</evidence>
<keyword evidence="10" id="KW-0963">Cytoplasm</keyword>